<proteinExistence type="predicted"/>
<dbReference type="AlphaFoldDB" id="T0QNJ0"/>
<accession>T0QNJ0</accession>
<sequence>MSVLSALRRASLHQSLLPRRFFSIPSSRPLALVIAWNKLAPEAPDRFYFHYSDPIDWPLVLQDELGLPWTPKILSVVSSFSDDPGVTATFNISYDKLMDTKAYFQEHQRRHNELMASFKKDAKFELRDGLAALVLKRDLAELGSFTARYCEFKIALQQSESKASAGKTRKSTKSKKSSKHANAHALDEGVYGLYRYTKLCEIIATLTPDDFPDLPDAKLIFQARLEEFERLATEAQKWP</sequence>
<reference evidence="1 2" key="1">
    <citation type="submission" date="2012-04" db="EMBL/GenBank/DDBJ databases">
        <title>The Genome Sequence of Saprolegnia declina VS20.</title>
        <authorList>
            <consortium name="The Broad Institute Genome Sequencing Platform"/>
            <person name="Russ C."/>
            <person name="Nusbaum C."/>
            <person name="Tyler B."/>
            <person name="van West P."/>
            <person name="Dieguez-Uribeondo J."/>
            <person name="de Bruijn I."/>
            <person name="Tripathy S."/>
            <person name="Jiang R."/>
            <person name="Young S.K."/>
            <person name="Zeng Q."/>
            <person name="Gargeya S."/>
            <person name="Fitzgerald M."/>
            <person name="Haas B."/>
            <person name="Abouelleil A."/>
            <person name="Alvarado L."/>
            <person name="Arachchi H.M."/>
            <person name="Berlin A."/>
            <person name="Chapman S.B."/>
            <person name="Goldberg J."/>
            <person name="Griggs A."/>
            <person name="Gujja S."/>
            <person name="Hansen M."/>
            <person name="Howarth C."/>
            <person name="Imamovic A."/>
            <person name="Larimer J."/>
            <person name="McCowen C."/>
            <person name="Montmayeur A."/>
            <person name="Murphy C."/>
            <person name="Neiman D."/>
            <person name="Pearson M."/>
            <person name="Priest M."/>
            <person name="Roberts A."/>
            <person name="Saif S."/>
            <person name="Shea T."/>
            <person name="Sisk P."/>
            <person name="Sykes S."/>
            <person name="Wortman J."/>
            <person name="Nusbaum C."/>
            <person name="Birren B."/>
        </authorList>
    </citation>
    <scope>NUCLEOTIDE SEQUENCE [LARGE SCALE GENOMIC DNA]</scope>
    <source>
        <strain evidence="1 2">VS20</strain>
    </source>
</reference>
<dbReference type="InParanoid" id="T0QNJ0"/>
<name>T0QNJ0_SAPDV</name>
<organism evidence="1 2">
    <name type="scientific">Saprolegnia diclina (strain VS20)</name>
    <dbReference type="NCBI Taxonomy" id="1156394"/>
    <lineage>
        <taxon>Eukaryota</taxon>
        <taxon>Sar</taxon>
        <taxon>Stramenopiles</taxon>
        <taxon>Oomycota</taxon>
        <taxon>Saprolegniomycetes</taxon>
        <taxon>Saprolegniales</taxon>
        <taxon>Saprolegniaceae</taxon>
        <taxon>Saprolegnia</taxon>
    </lineage>
</organism>
<protein>
    <submittedName>
        <fullName evidence="1">Uncharacterized protein</fullName>
    </submittedName>
</protein>
<dbReference type="VEuPathDB" id="FungiDB:SDRG_06391"/>
<dbReference type="OrthoDB" id="10381402at2759"/>
<dbReference type="EMBL" id="JH767148">
    <property type="protein sequence ID" value="EQC36286.1"/>
    <property type="molecule type" value="Genomic_DNA"/>
</dbReference>
<dbReference type="OMA" id="FTARYCE"/>
<dbReference type="RefSeq" id="XP_008610392.1">
    <property type="nucleotide sequence ID" value="XM_008612170.1"/>
</dbReference>
<gene>
    <name evidence="1" type="ORF">SDRG_06391</name>
</gene>
<dbReference type="GeneID" id="19947118"/>
<evidence type="ECO:0000313" key="1">
    <source>
        <dbReference type="EMBL" id="EQC36286.1"/>
    </source>
</evidence>
<dbReference type="Proteomes" id="UP000030762">
    <property type="component" value="Unassembled WGS sequence"/>
</dbReference>
<keyword evidence="2" id="KW-1185">Reference proteome</keyword>
<evidence type="ECO:0000313" key="2">
    <source>
        <dbReference type="Proteomes" id="UP000030762"/>
    </source>
</evidence>